<organism evidence="2 4">
    <name type="scientific">Haladaptatus paucihalophilus DX253</name>
    <dbReference type="NCBI Taxonomy" id="797209"/>
    <lineage>
        <taxon>Archaea</taxon>
        <taxon>Methanobacteriati</taxon>
        <taxon>Methanobacteriota</taxon>
        <taxon>Stenosarchaea group</taxon>
        <taxon>Halobacteria</taxon>
        <taxon>Halobacteriales</taxon>
        <taxon>Haladaptataceae</taxon>
        <taxon>Haladaptatus</taxon>
    </lineage>
</organism>
<reference evidence="2 4" key="1">
    <citation type="journal article" date="2014" name="ISME J.">
        <title>Trehalose/2-sulfotrehalose biosynthesis and glycine-betaine uptake are widely spread mechanisms for osmoadaptation in the Halobacteriales.</title>
        <authorList>
            <person name="Youssef N.H."/>
            <person name="Savage-Ashlock K.N."/>
            <person name="McCully A.L."/>
            <person name="Luedtke B."/>
            <person name="Shaw E.I."/>
            <person name="Hoff W.D."/>
            <person name="Elshahed M.S."/>
        </authorList>
    </citation>
    <scope>NUCLEOTIDE SEQUENCE [LARGE SCALE GENOMIC DNA]</scope>
    <source>
        <strain evidence="2 4">DX253</strain>
    </source>
</reference>
<dbReference type="PROSITE" id="PS51318">
    <property type="entry name" value="TAT"/>
    <property type="match status" value="1"/>
</dbReference>
<accession>E7QRN3</accession>
<dbReference type="EMBL" id="FRAN01000001">
    <property type="protein sequence ID" value="SHK16678.1"/>
    <property type="molecule type" value="Genomic_DNA"/>
</dbReference>
<proteinExistence type="predicted"/>
<dbReference type="AlphaFoldDB" id="E7QRN3"/>
<evidence type="ECO:0000256" key="1">
    <source>
        <dbReference type="SAM" id="MobiDB-lite"/>
    </source>
</evidence>
<protein>
    <submittedName>
        <fullName evidence="2">Uncharacterized protein</fullName>
    </submittedName>
</protein>
<reference evidence="3" key="3">
    <citation type="submission" date="2016-11" db="EMBL/GenBank/DDBJ databases">
        <authorList>
            <person name="Jaros S."/>
            <person name="Januszkiewicz K."/>
            <person name="Wedrychowicz H."/>
        </authorList>
    </citation>
    <scope>NUCLEOTIDE SEQUENCE [LARGE SCALE GENOMIC DNA]</scope>
    <source>
        <strain evidence="3">DX253</strain>
    </source>
</reference>
<dbReference type="InterPro" id="IPR006311">
    <property type="entry name" value="TAT_signal"/>
</dbReference>
<dbReference type="PATRIC" id="fig|797209.4.peg.1447"/>
<gene>
    <name evidence="3" type="ORF">SAMN05444342_0804</name>
    <name evidence="2" type="ORF">ZOD2009_07279</name>
</gene>
<dbReference type="EMBL" id="AEMG01000006">
    <property type="protein sequence ID" value="EFW92652.1"/>
    <property type="molecule type" value="Genomic_DNA"/>
</dbReference>
<evidence type="ECO:0000313" key="3">
    <source>
        <dbReference type="EMBL" id="SHK16678.1"/>
    </source>
</evidence>
<dbReference type="Proteomes" id="UP000184203">
    <property type="component" value="Unassembled WGS sequence"/>
</dbReference>
<reference evidence="5" key="2">
    <citation type="submission" date="2016-11" db="EMBL/GenBank/DDBJ databases">
        <authorList>
            <person name="Varghese N."/>
            <person name="Submissions S."/>
        </authorList>
    </citation>
    <scope>NUCLEOTIDE SEQUENCE [LARGE SCALE GENOMIC DNA]</scope>
    <source>
        <strain evidence="5">DX253</strain>
    </source>
</reference>
<evidence type="ECO:0000313" key="4">
    <source>
        <dbReference type="Proteomes" id="UP000003751"/>
    </source>
</evidence>
<keyword evidence="5" id="KW-1185">Reference proteome</keyword>
<feature type="compositionally biased region" description="Basic and acidic residues" evidence="1">
    <location>
        <begin position="1"/>
        <end position="13"/>
    </location>
</feature>
<sequence>MSEDTRDKSEERSIVNTTSRRRVLKTAGAGLASLTAATTAASASSPNVTPEAGTSFYLSPSSYDTKKKAGQITRAEVQVDTIENKIWAVANSSVDGEGYVLARLYGTYTPPEDRGYKVTLDYYRRCSHKDSTSTISAFVRSNDYGLEDQSMETLSTLYDSGHTETKDFSLVGGTRYDIGIQLKARASSLGSAASVSDYWNTGNNGRKHLKLDSIKLTPK</sequence>
<name>E7QRN3_HALPU</name>
<evidence type="ECO:0000313" key="5">
    <source>
        <dbReference type="Proteomes" id="UP000184203"/>
    </source>
</evidence>
<feature type="region of interest" description="Disordered" evidence="1">
    <location>
        <begin position="1"/>
        <end position="20"/>
    </location>
</feature>
<dbReference type="Proteomes" id="UP000003751">
    <property type="component" value="Unassembled WGS sequence"/>
</dbReference>
<evidence type="ECO:0000313" key="2">
    <source>
        <dbReference type="EMBL" id="EFW92652.1"/>
    </source>
</evidence>
<dbReference type="RefSeq" id="WP_007978437.1">
    <property type="nucleotide sequence ID" value="NZ_AEMG01000006.1"/>
</dbReference>